<organism evidence="2 3">
    <name type="scientific">Pseudolysobacter antarcticus</name>
    <dbReference type="NCBI Taxonomy" id="2511995"/>
    <lineage>
        <taxon>Bacteria</taxon>
        <taxon>Pseudomonadati</taxon>
        <taxon>Pseudomonadota</taxon>
        <taxon>Gammaproteobacteria</taxon>
        <taxon>Lysobacterales</taxon>
        <taxon>Rhodanobacteraceae</taxon>
        <taxon>Pseudolysobacter</taxon>
    </lineage>
</organism>
<reference evidence="2 3" key="1">
    <citation type="submission" date="2019-01" db="EMBL/GenBank/DDBJ databases">
        <title>Pseudolysobacter antarctica gen. nov., sp. nov., isolated from Fildes Peninsula, Antarctica.</title>
        <authorList>
            <person name="Wei Z."/>
            <person name="Peng F."/>
        </authorList>
    </citation>
    <scope>NUCLEOTIDE SEQUENCE [LARGE SCALE GENOMIC DNA]</scope>
    <source>
        <strain evidence="2 3">AQ6-296</strain>
    </source>
</reference>
<keyword evidence="1" id="KW-0812">Transmembrane</keyword>
<gene>
    <name evidence="2" type="ORF">ELE36_13450</name>
</gene>
<dbReference type="KEGG" id="xbc:ELE36_13450"/>
<evidence type="ECO:0000313" key="2">
    <source>
        <dbReference type="EMBL" id="QBB71279.1"/>
    </source>
</evidence>
<dbReference type="EMBL" id="CP035704">
    <property type="protein sequence ID" value="QBB71279.1"/>
    <property type="molecule type" value="Genomic_DNA"/>
</dbReference>
<name>A0A411HL71_9GAMM</name>
<protein>
    <submittedName>
        <fullName evidence="2">Uncharacterized protein</fullName>
    </submittedName>
</protein>
<sequence length="196" mass="21772">MLMTSTAFAADSLPVPLSSKNPDQPLTIIQDHTATGKQLNRPLYIDEFFVAANQGAPTLIIDYAATRATDERGESSVDINLECSPACKIPLNKSVMTIRTEFMGEDALRVDGVAQHLWLTRGIYAFPLNAGTQVWGSLTTGEATHMQTQAIRMRWVYGTPDELRFPGQKTRSDLFLKISGSVLFLLALGWWLLRRN</sequence>
<keyword evidence="3" id="KW-1185">Reference proteome</keyword>
<proteinExistence type="predicted"/>
<keyword evidence="1" id="KW-1133">Transmembrane helix</keyword>
<accession>A0A411HL71</accession>
<keyword evidence="1" id="KW-0472">Membrane</keyword>
<evidence type="ECO:0000256" key="1">
    <source>
        <dbReference type="SAM" id="Phobius"/>
    </source>
</evidence>
<dbReference type="AlphaFoldDB" id="A0A411HL71"/>
<dbReference type="Proteomes" id="UP000291562">
    <property type="component" value="Chromosome"/>
</dbReference>
<evidence type="ECO:0000313" key="3">
    <source>
        <dbReference type="Proteomes" id="UP000291562"/>
    </source>
</evidence>
<feature type="transmembrane region" description="Helical" evidence="1">
    <location>
        <begin position="174"/>
        <end position="193"/>
    </location>
</feature>